<feature type="domain" description="Calx-beta" evidence="4">
    <location>
        <begin position="1281"/>
        <end position="1379"/>
    </location>
</feature>
<dbReference type="SUPFAM" id="SSF141072">
    <property type="entry name" value="CalX-like"/>
    <property type="match status" value="1"/>
</dbReference>
<name>A0ABM7UGQ5_9LEPT</name>
<accession>A0ABM7UGQ5</accession>
<dbReference type="InterPro" id="IPR003644">
    <property type="entry name" value="Calx_beta"/>
</dbReference>
<evidence type="ECO:0000256" key="3">
    <source>
        <dbReference type="ARBA" id="ARBA00022837"/>
    </source>
</evidence>
<evidence type="ECO:0000256" key="2">
    <source>
        <dbReference type="ARBA" id="ARBA00022737"/>
    </source>
</evidence>
<feature type="domain" description="Calx-beta" evidence="4">
    <location>
        <begin position="778"/>
        <end position="866"/>
    </location>
</feature>
<reference evidence="5 6" key="1">
    <citation type="submission" date="2021-08" db="EMBL/GenBank/DDBJ databases">
        <title>Complete genome sequence of Leptospira kobayashii strain E30.</title>
        <authorList>
            <person name="Nakao R."/>
            <person name="Nakamura S."/>
            <person name="Masuzawa T."/>
            <person name="Koizumi N."/>
        </authorList>
    </citation>
    <scope>NUCLEOTIDE SEQUENCE [LARGE SCALE GENOMIC DNA]</scope>
    <source>
        <strain evidence="5 6">E30</strain>
    </source>
</reference>
<dbReference type="Gene3D" id="2.60.40.2030">
    <property type="match status" value="1"/>
</dbReference>
<keyword evidence="1" id="KW-0732">Signal</keyword>
<protein>
    <recommendedName>
        <fullName evidence="4">Calx-beta domain-containing protein</fullName>
    </recommendedName>
</protein>
<dbReference type="EMBL" id="AP025028">
    <property type="protein sequence ID" value="BDA77616.1"/>
    <property type="molecule type" value="Genomic_DNA"/>
</dbReference>
<evidence type="ECO:0000313" key="5">
    <source>
        <dbReference type="EMBL" id="BDA77616.1"/>
    </source>
</evidence>
<keyword evidence="2" id="KW-0677">Repeat</keyword>
<keyword evidence="6" id="KW-1185">Reference proteome</keyword>
<dbReference type="Proteomes" id="UP000245263">
    <property type="component" value="Chromosome 1"/>
</dbReference>
<evidence type="ECO:0000259" key="4">
    <source>
        <dbReference type="Pfam" id="PF03160"/>
    </source>
</evidence>
<sequence>MIYDADVYLFTSESGKQASFEVKLNLEPKSEVRIGPISVSDSTEGAVVGSNYLTFTPSNWNTIQTITIKGLDDSLSDGNISYQVSLGNWLTDDGRFTEQSLPIIPLVNTDDETSGVATNPVSGLLTSENGTTAKIYYVLQTRPMRPVILSGFSSSVPAEATAPNTTLTFTYDNWDVPQYIEITGTDDGAVIDGAQTYTISAGLTSSDDPSYNGKSVPVATGTNTDNDTAGFTVVNNTTLTITEAGGAAQFSVVMNTIPTGNVTISSIVASPATEGTATPSSLVFTPANWNVPQLVTVTGVNDFEADGNQTVTIVASAATSSDGYYNSTLCTPPATPLCPVAPSFPNVTNTDDDTRGFTLTPTSGISFSENGGSQVFSFSLTSKPPAGQTVSITGINSSNSGLVTVSPTSLSFTSANWNVPQSITASGQNNAIDEDTRSVTISFGSVDTSSGTRDTGYDSVTIPSSVNISVTDDDTAGFTMSPASGLVVNENAGPISTTFTVVLNSQPTATVNLTSITSSNTSEITVSPSSLSFTTANWNVAQTVTITSVLDGSLDGNGSVNINFANATSADAKYSGMSVSSVSATNVDSGTPQVILQNISSGLTLPENGISTITFEIKLAILPGSTVTIGPIVSSDTSEIVVLDSSGNPTTSRSLTFTTTNGQANNFTGSSSTSGWDVAQTITIRSVTDAFDDGDIPVNINIPAASGSFYAGLRPDQIISGYTPATGNLLVTLIDNDTKGFTISTGTVAVTEGGANGTFTVRLNSAPCDTPGNLANCATGSVTIPLSSEVFSAPDVTQYTFSPASLTFTQANWNTNQTVTIIPSNDSYDEILTRNHTFTLGAISSSGTDYDGQDPSDVTVSITDDDNPSPNKATFALKAGSQAFTAENGLQTTYQLQLATSPIVGNSVTITVATTNSAEGRILVSTGPDVLANSNVYTFDSTNWNIPVDVVIRGEPDNGDTANVAYTVTVSGGTESGSTPSWYNSFVGATGATANLINYDIAVSKVTISTPASMSMAENAAAFQVYIFLVQAPSSTVTIPISLSTSYPCRLLTSPVVDQFAISATSVTLDSSNWNVAGTHNQITVTPNNDAVNDGTISCPIQVGALTSGDAYYNGYDPADPSLTLTDNDTAGYTVSNQTPSPFVTSWSGAQSAFDLILSSQPVADITVSYTPTPGGIVTFSPSTLTFTPSNYGSTQTVTMTGVNTGVSGDQSFTIALSSSSGEVTTGGAGSVLYQSLSAYTLPTSGKNIETIFDIIPCASTVSCPGAGGANANGGLVGSPALNTTEAGGQARFQVRLRARPASGVTLGTISSSNTSEGTVTPTSLSFTTANWNTLQDVYVTGIDDFSVDGNINFFAQLGSLSGGGTAFNGLALPDVSITNTDNDTASVIITPTVGLVTTESGGTANFTIRLNSQPSGIVTIPLSSSNTAEGTIAVTNVQFDGSCPGVDCWSTAKTITITGVEDAGAIDGNIPYSIITGSVTSADANYNGIDPTDVSVTNNDND</sequence>
<keyword evidence="3" id="KW-0106">Calcium</keyword>
<evidence type="ECO:0000313" key="6">
    <source>
        <dbReference type="Proteomes" id="UP000245263"/>
    </source>
</evidence>
<organism evidence="5 6">
    <name type="scientific">Leptospira kobayashii</name>
    <dbReference type="NCBI Taxonomy" id="1917830"/>
    <lineage>
        <taxon>Bacteria</taxon>
        <taxon>Pseudomonadati</taxon>
        <taxon>Spirochaetota</taxon>
        <taxon>Spirochaetia</taxon>
        <taxon>Leptospirales</taxon>
        <taxon>Leptospiraceae</taxon>
        <taxon>Leptospira</taxon>
    </lineage>
</organism>
<evidence type="ECO:0000256" key="1">
    <source>
        <dbReference type="ARBA" id="ARBA00022729"/>
    </source>
</evidence>
<gene>
    <name evidence="5" type="ORF">LPTSP3_g05460</name>
</gene>
<proteinExistence type="predicted"/>
<feature type="domain" description="Calx-beta" evidence="4">
    <location>
        <begin position="225"/>
        <end position="317"/>
    </location>
</feature>
<dbReference type="InterPro" id="IPR038081">
    <property type="entry name" value="CalX-like_sf"/>
</dbReference>
<dbReference type="Pfam" id="PF03160">
    <property type="entry name" value="Calx-beta"/>
    <property type="match status" value="3"/>
</dbReference>